<protein>
    <recommendedName>
        <fullName evidence="4">RRM domain-containing protein</fullName>
    </recommendedName>
</protein>
<accession>A0A2N9IUX8</accession>
<dbReference type="SMART" id="SM00360">
    <property type="entry name" value="RRM"/>
    <property type="match status" value="1"/>
</dbReference>
<dbReference type="PANTHER" id="PTHR11176:SF55">
    <property type="entry name" value="RNA-BINDING (RRM_RBD_RNP MOTIF) FAMILY PROTEIN"/>
    <property type="match status" value="1"/>
</dbReference>
<feature type="domain" description="RRM" evidence="4">
    <location>
        <begin position="24"/>
        <end position="101"/>
    </location>
</feature>
<dbReference type="InterPro" id="IPR035979">
    <property type="entry name" value="RBD_domain_sf"/>
</dbReference>
<dbReference type="PROSITE" id="PS50102">
    <property type="entry name" value="RRM"/>
    <property type="match status" value="1"/>
</dbReference>
<dbReference type="CDD" id="cd12384">
    <property type="entry name" value="RRM_RBM24_RBM38_like"/>
    <property type="match status" value="1"/>
</dbReference>
<organism evidence="5">
    <name type="scientific">Fagus sylvatica</name>
    <name type="common">Beechnut</name>
    <dbReference type="NCBI Taxonomy" id="28930"/>
    <lineage>
        <taxon>Eukaryota</taxon>
        <taxon>Viridiplantae</taxon>
        <taxon>Streptophyta</taxon>
        <taxon>Embryophyta</taxon>
        <taxon>Tracheophyta</taxon>
        <taxon>Spermatophyta</taxon>
        <taxon>Magnoliopsida</taxon>
        <taxon>eudicotyledons</taxon>
        <taxon>Gunneridae</taxon>
        <taxon>Pentapetalae</taxon>
        <taxon>rosids</taxon>
        <taxon>fabids</taxon>
        <taxon>Fagales</taxon>
        <taxon>Fagaceae</taxon>
        <taxon>Fagus</taxon>
    </lineage>
</organism>
<keyword evidence="1 2" id="KW-0694">RNA-binding</keyword>
<dbReference type="InterPro" id="IPR000504">
    <property type="entry name" value="RRM_dom"/>
</dbReference>
<feature type="compositionally biased region" description="Low complexity" evidence="3">
    <location>
        <begin position="228"/>
        <end position="256"/>
    </location>
</feature>
<dbReference type="InterPro" id="IPR012677">
    <property type="entry name" value="Nucleotide-bd_a/b_plait_sf"/>
</dbReference>
<sequence length="262" mass="28990">MSQQRQSRMAGANNVTQFGDTTYTKIFVGGLAWETQREGVKRYFEQFGEILEAVVIVDKNSGRSKGYGFVTFKDPDSAMRACQNPYPVIDGRRANCNLAAFGAQENYPTTPQRGIEKFRPPLRNMAPVPVQGTSTYFPQHIPQYAFPYSAYGYPGYPQDMFTMNYYNVYGGQQLPSYYTLVGSGSPGVYNYYPLHAQHGHSTPMQSPKRIQQHPYLPQQHRARLQFPTSVSPSSTTTTENSGTATTAAAGVPGSASEQNSSA</sequence>
<reference evidence="5" key="1">
    <citation type="submission" date="2018-02" db="EMBL/GenBank/DDBJ databases">
        <authorList>
            <person name="Cohen D.B."/>
            <person name="Kent A.D."/>
        </authorList>
    </citation>
    <scope>NUCLEOTIDE SEQUENCE</scope>
</reference>
<evidence type="ECO:0000256" key="2">
    <source>
        <dbReference type="PROSITE-ProRule" id="PRU00176"/>
    </source>
</evidence>
<dbReference type="Pfam" id="PF00076">
    <property type="entry name" value="RRM_1"/>
    <property type="match status" value="1"/>
</dbReference>
<gene>
    <name evidence="5" type="ORF">FSB_LOCUS56210</name>
</gene>
<dbReference type="SUPFAM" id="SSF54928">
    <property type="entry name" value="RNA-binding domain, RBD"/>
    <property type="match status" value="1"/>
</dbReference>
<evidence type="ECO:0000256" key="1">
    <source>
        <dbReference type="ARBA" id="ARBA00022884"/>
    </source>
</evidence>
<evidence type="ECO:0000256" key="3">
    <source>
        <dbReference type="SAM" id="MobiDB-lite"/>
    </source>
</evidence>
<dbReference type="EMBL" id="OIVN01006226">
    <property type="protein sequence ID" value="SPD28328.1"/>
    <property type="molecule type" value="Genomic_DNA"/>
</dbReference>
<dbReference type="PANTHER" id="PTHR11176">
    <property type="entry name" value="BOULE-RELATED"/>
    <property type="match status" value="1"/>
</dbReference>
<feature type="region of interest" description="Disordered" evidence="3">
    <location>
        <begin position="228"/>
        <end position="262"/>
    </location>
</feature>
<name>A0A2N9IUX8_FAGSY</name>
<evidence type="ECO:0000313" key="5">
    <source>
        <dbReference type="EMBL" id="SPD28328.1"/>
    </source>
</evidence>
<proteinExistence type="predicted"/>
<dbReference type="Gene3D" id="3.30.70.330">
    <property type="match status" value="1"/>
</dbReference>
<dbReference type="GO" id="GO:0003723">
    <property type="term" value="F:RNA binding"/>
    <property type="evidence" value="ECO:0007669"/>
    <property type="project" value="UniProtKB-UniRule"/>
</dbReference>
<dbReference type="AlphaFoldDB" id="A0A2N9IUX8"/>
<evidence type="ECO:0000259" key="4">
    <source>
        <dbReference type="PROSITE" id="PS50102"/>
    </source>
</evidence>